<dbReference type="AlphaFoldDB" id="A0A7N2N0C1"/>
<dbReference type="EMBL" id="LRBV02000011">
    <property type="status" value="NOT_ANNOTATED_CDS"/>
    <property type="molecule type" value="Genomic_DNA"/>
</dbReference>
<name>A0A7N2N0C1_QUELO</name>
<dbReference type="Gramene" id="QL11p050368:mrna">
    <property type="protein sequence ID" value="QL11p050368:mrna"/>
    <property type="gene ID" value="QL11p050368"/>
</dbReference>
<organism evidence="1 2">
    <name type="scientific">Quercus lobata</name>
    <name type="common">Valley oak</name>
    <dbReference type="NCBI Taxonomy" id="97700"/>
    <lineage>
        <taxon>Eukaryota</taxon>
        <taxon>Viridiplantae</taxon>
        <taxon>Streptophyta</taxon>
        <taxon>Embryophyta</taxon>
        <taxon>Tracheophyta</taxon>
        <taxon>Spermatophyta</taxon>
        <taxon>Magnoliopsida</taxon>
        <taxon>eudicotyledons</taxon>
        <taxon>Gunneridae</taxon>
        <taxon>Pentapetalae</taxon>
        <taxon>rosids</taxon>
        <taxon>fabids</taxon>
        <taxon>Fagales</taxon>
        <taxon>Fagaceae</taxon>
        <taxon>Quercus</taxon>
    </lineage>
</organism>
<reference evidence="1" key="2">
    <citation type="submission" date="2021-01" db="UniProtKB">
        <authorList>
            <consortium name="EnsemblPlants"/>
        </authorList>
    </citation>
    <scope>IDENTIFICATION</scope>
</reference>
<proteinExistence type="predicted"/>
<dbReference type="Proteomes" id="UP000594261">
    <property type="component" value="Chromosome 11"/>
</dbReference>
<accession>A0A7N2N0C1</accession>
<keyword evidence="2" id="KW-1185">Reference proteome</keyword>
<reference evidence="1 2" key="1">
    <citation type="journal article" date="2016" name="G3 (Bethesda)">
        <title>First Draft Assembly and Annotation of the Genome of a California Endemic Oak Quercus lobata Nee (Fagaceae).</title>
        <authorList>
            <person name="Sork V.L."/>
            <person name="Fitz-Gibbon S.T."/>
            <person name="Puiu D."/>
            <person name="Crepeau M."/>
            <person name="Gugger P.F."/>
            <person name="Sherman R."/>
            <person name="Stevens K."/>
            <person name="Langley C.H."/>
            <person name="Pellegrini M."/>
            <person name="Salzberg S.L."/>
        </authorList>
    </citation>
    <scope>NUCLEOTIDE SEQUENCE [LARGE SCALE GENOMIC DNA]</scope>
    <source>
        <strain evidence="1 2">cv. SW786</strain>
    </source>
</reference>
<sequence length="93" mass="10722">MKQKRGKKRSLENVWKFLFGEHRPSQGLVLCSCINSNLLSLHRIATLHHDKLGLVEKIMSKPPQFEVHSNQQGEIPKRTVFMQKGMEKALTLN</sequence>
<dbReference type="EnsemblPlants" id="QL11p050368:mrna">
    <property type="protein sequence ID" value="QL11p050368:mrna"/>
    <property type="gene ID" value="QL11p050368"/>
</dbReference>
<dbReference type="InParanoid" id="A0A7N2N0C1"/>
<evidence type="ECO:0000313" key="1">
    <source>
        <dbReference type="EnsemblPlants" id="QL11p050368:mrna"/>
    </source>
</evidence>
<evidence type="ECO:0000313" key="2">
    <source>
        <dbReference type="Proteomes" id="UP000594261"/>
    </source>
</evidence>
<protein>
    <submittedName>
        <fullName evidence="1">Uncharacterized protein</fullName>
    </submittedName>
</protein>